<keyword evidence="1" id="KW-1133">Transmembrane helix</keyword>
<organism evidence="2 3">
    <name type="scientific">Pelomonas lactea</name>
    <dbReference type="NCBI Taxonomy" id="3299030"/>
    <lineage>
        <taxon>Bacteria</taxon>
        <taxon>Pseudomonadati</taxon>
        <taxon>Pseudomonadota</taxon>
        <taxon>Betaproteobacteria</taxon>
        <taxon>Burkholderiales</taxon>
        <taxon>Sphaerotilaceae</taxon>
        <taxon>Roseateles</taxon>
    </lineage>
</organism>
<keyword evidence="3" id="KW-1185">Reference proteome</keyword>
<evidence type="ECO:0000313" key="3">
    <source>
        <dbReference type="Proteomes" id="UP001606302"/>
    </source>
</evidence>
<evidence type="ECO:0000313" key="2">
    <source>
        <dbReference type="EMBL" id="MFG6461062.1"/>
    </source>
</evidence>
<reference evidence="2 3" key="1">
    <citation type="submission" date="2024-08" db="EMBL/GenBank/DDBJ databases">
        <authorList>
            <person name="Lu H."/>
        </authorList>
    </citation>
    <scope>NUCLEOTIDE SEQUENCE [LARGE SCALE GENOMIC DNA]</scope>
    <source>
        <strain evidence="2 3">DXS20W</strain>
    </source>
</reference>
<gene>
    <name evidence="2" type="ORF">ACG04Q_05710</name>
</gene>
<dbReference type="Proteomes" id="UP001606302">
    <property type="component" value="Unassembled WGS sequence"/>
</dbReference>
<comment type="caution">
    <text evidence="2">The sequence shown here is derived from an EMBL/GenBank/DDBJ whole genome shotgun (WGS) entry which is preliminary data.</text>
</comment>
<name>A0ABW7GGI3_9BURK</name>
<sequence>MAASGLVIAPRVALALGVALLGWAWWGEQRPDAPPPAATPRLTLPLAAPGVRPTAVGVAVAPASPVQPAPTAAAVDLPALLAAPGADLRATLQAALAAQARGGRLYARALARRCADLAGLQPAAAPDRNDARHQRAVTRHAALAAGCGQFAGPEWLALVNIAPGEPGAGDPLLAVQQSDLDDTPLLRAVVAHPDPLLLDELGERLLRRRLDGQPVLYFDGQRFDDDASRATAQAALRLLPCEFGLTCDERDPEVWLACLRGDGCVASRADGATAQARALAARLAAALRAGELGRFLPPPA</sequence>
<dbReference type="RefSeq" id="WP_394509920.1">
    <property type="nucleotide sequence ID" value="NZ_JBIGHX010000002.1"/>
</dbReference>
<evidence type="ECO:0000256" key="1">
    <source>
        <dbReference type="SAM" id="Phobius"/>
    </source>
</evidence>
<protein>
    <submittedName>
        <fullName evidence="2">Uncharacterized protein</fullName>
    </submittedName>
</protein>
<keyword evidence="1" id="KW-0812">Transmembrane</keyword>
<dbReference type="EMBL" id="JBIGHX010000002">
    <property type="protein sequence ID" value="MFG6461062.1"/>
    <property type="molecule type" value="Genomic_DNA"/>
</dbReference>
<keyword evidence="1" id="KW-0472">Membrane</keyword>
<feature type="transmembrane region" description="Helical" evidence="1">
    <location>
        <begin position="7"/>
        <end position="26"/>
    </location>
</feature>
<proteinExistence type="predicted"/>
<accession>A0ABW7GGI3</accession>